<comment type="caution">
    <text evidence="2">The sequence shown here is derived from an EMBL/GenBank/DDBJ whole genome shotgun (WGS) entry which is preliminary data.</text>
</comment>
<name>A0AAV7SHU1_PLEWA</name>
<dbReference type="Proteomes" id="UP001066276">
    <property type="component" value="Chromosome 4_2"/>
</dbReference>
<evidence type="ECO:0000313" key="2">
    <source>
        <dbReference type="EMBL" id="KAJ1163658.1"/>
    </source>
</evidence>
<proteinExistence type="predicted"/>
<evidence type="ECO:0000313" key="3">
    <source>
        <dbReference type="Proteomes" id="UP001066276"/>
    </source>
</evidence>
<accession>A0AAV7SHU1</accession>
<feature type="region of interest" description="Disordered" evidence="1">
    <location>
        <begin position="1"/>
        <end position="80"/>
    </location>
</feature>
<evidence type="ECO:0000256" key="1">
    <source>
        <dbReference type="SAM" id="MobiDB-lite"/>
    </source>
</evidence>
<protein>
    <submittedName>
        <fullName evidence="2">Uncharacterized protein</fullName>
    </submittedName>
</protein>
<feature type="compositionally biased region" description="Basic and acidic residues" evidence="1">
    <location>
        <begin position="1"/>
        <end position="10"/>
    </location>
</feature>
<keyword evidence="3" id="KW-1185">Reference proteome</keyword>
<reference evidence="2" key="1">
    <citation type="journal article" date="2022" name="bioRxiv">
        <title>Sequencing and chromosome-scale assembly of the giantPleurodeles waltlgenome.</title>
        <authorList>
            <person name="Brown T."/>
            <person name="Elewa A."/>
            <person name="Iarovenko S."/>
            <person name="Subramanian E."/>
            <person name="Araus A.J."/>
            <person name="Petzold A."/>
            <person name="Susuki M."/>
            <person name="Suzuki K.-i.T."/>
            <person name="Hayashi T."/>
            <person name="Toyoda A."/>
            <person name="Oliveira C."/>
            <person name="Osipova E."/>
            <person name="Leigh N.D."/>
            <person name="Simon A."/>
            <person name="Yun M.H."/>
        </authorList>
    </citation>
    <scope>NUCLEOTIDE SEQUENCE</scope>
    <source>
        <strain evidence="2">20211129_DDA</strain>
        <tissue evidence="2">Liver</tissue>
    </source>
</reference>
<dbReference type="AlphaFoldDB" id="A0AAV7SHU1"/>
<dbReference type="EMBL" id="JANPWB010000008">
    <property type="protein sequence ID" value="KAJ1163658.1"/>
    <property type="molecule type" value="Genomic_DNA"/>
</dbReference>
<organism evidence="2 3">
    <name type="scientific">Pleurodeles waltl</name>
    <name type="common">Iberian ribbed newt</name>
    <dbReference type="NCBI Taxonomy" id="8319"/>
    <lineage>
        <taxon>Eukaryota</taxon>
        <taxon>Metazoa</taxon>
        <taxon>Chordata</taxon>
        <taxon>Craniata</taxon>
        <taxon>Vertebrata</taxon>
        <taxon>Euteleostomi</taxon>
        <taxon>Amphibia</taxon>
        <taxon>Batrachia</taxon>
        <taxon>Caudata</taxon>
        <taxon>Salamandroidea</taxon>
        <taxon>Salamandridae</taxon>
        <taxon>Pleurodelinae</taxon>
        <taxon>Pleurodeles</taxon>
    </lineage>
</organism>
<gene>
    <name evidence="2" type="ORF">NDU88_004113</name>
</gene>
<sequence length="103" mass="11493">MKGARPKEWSLPRLRGRRRQRGEGDRLWGLPRRKAGGADSSDSEGTRSMSIRKRDRREDIDSVTPESRLGADRDSPHPLLEVINSLETDKEALGANETGEAAL</sequence>